<dbReference type="GO" id="GO:0005384">
    <property type="term" value="F:manganese ion transmembrane transporter activity"/>
    <property type="evidence" value="ECO:0007669"/>
    <property type="project" value="UniProtKB-UniRule"/>
</dbReference>
<dbReference type="Proteomes" id="UP000631034">
    <property type="component" value="Unassembled WGS sequence"/>
</dbReference>
<name>A0A8J6YMR8_9PROT</name>
<feature type="transmembrane region" description="Helical" evidence="8">
    <location>
        <begin position="105"/>
        <end position="124"/>
    </location>
</feature>
<evidence type="ECO:0000256" key="6">
    <source>
        <dbReference type="ARBA" id="ARBA00023136"/>
    </source>
</evidence>
<sequence length="192" mass="20425">MTPAAILILALALAMDAFAVALVTGLRMRCNAAQTLRMALAFGGFQALMPLAGWFLGLTVRSHIEAFDHWIAFGLLGFVGFRMLKEAWEGHPPEDCSDPTRGMTLLMLAIATSLDALAVGGSLSLLNIDILTPALVIGAVCFAMTAIGLHLGRLVVRASTRLDRWANALGGLVLIGIGVRILFEHGVFDTII</sequence>
<comment type="similarity">
    <text evidence="8">Belongs to the MntP (TC 9.B.29) family.</text>
</comment>
<dbReference type="GO" id="GO:0005886">
    <property type="term" value="C:plasma membrane"/>
    <property type="evidence" value="ECO:0007669"/>
    <property type="project" value="UniProtKB-SubCell"/>
</dbReference>
<dbReference type="PANTHER" id="PTHR35529">
    <property type="entry name" value="MANGANESE EFFLUX PUMP MNTP-RELATED"/>
    <property type="match status" value="1"/>
</dbReference>
<keyword evidence="4 8" id="KW-1133">Transmembrane helix</keyword>
<keyword evidence="6 8" id="KW-0472">Membrane</keyword>
<dbReference type="HAMAP" id="MF_01521">
    <property type="entry name" value="MntP_pump"/>
    <property type="match status" value="1"/>
</dbReference>
<evidence type="ECO:0000256" key="4">
    <source>
        <dbReference type="ARBA" id="ARBA00022989"/>
    </source>
</evidence>
<proteinExistence type="inferred from homology"/>
<feature type="transmembrane region" description="Helical" evidence="8">
    <location>
        <begin position="38"/>
        <end position="60"/>
    </location>
</feature>
<evidence type="ECO:0000256" key="8">
    <source>
        <dbReference type="HAMAP-Rule" id="MF_01521"/>
    </source>
</evidence>
<accession>A0A8J6YMR8</accession>
<keyword evidence="2 8" id="KW-1003">Cell membrane</keyword>
<evidence type="ECO:0000313" key="9">
    <source>
        <dbReference type="EMBL" id="MBE1236744.1"/>
    </source>
</evidence>
<comment type="caution">
    <text evidence="9">The sequence shown here is derived from an EMBL/GenBank/DDBJ whole genome shotgun (WGS) entry which is preliminary data.</text>
</comment>
<feature type="transmembrane region" description="Helical" evidence="8">
    <location>
        <begin position="6"/>
        <end position="26"/>
    </location>
</feature>
<evidence type="ECO:0000256" key="5">
    <source>
        <dbReference type="ARBA" id="ARBA00023065"/>
    </source>
</evidence>
<dbReference type="EMBL" id="JACZHT010000002">
    <property type="protein sequence ID" value="MBE1236744.1"/>
    <property type="molecule type" value="Genomic_DNA"/>
</dbReference>
<dbReference type="InterPro" id="IPR022929">
    <property type="entry name" value="Put_MntP"/>
</dbReference>
<reference evidence="9" key="1">
    <citation type="submission" date="2020-10" db="EMBL/GenBank/DDBJ databases">
        <title>Genome sequence of the unusual species of purple photosynthetic bacteria, Phaeovibrio sulfidiphilus DSM 23193, type strain.</title>
        <authorList>
            <person name="Kyndt J.A."/>
            <person name="Meyer T.E."/>
        </authorList>
    </citation>
    <scope>NUCLEOTIDE SEQUENCE</scope>
    <source>
        <strain evidence="9">DSM 23193</strain>
    </source>
</reference>
<evidence type="ECO:0000256" key="1">
    <source>
        <dbReference type="ARBA" id="ARBA00022448"/>
    </source>
</evidence>
<keyword evidence="10" id="KW-1185">Reference proteome</keyword>
<feature type="transmembrane region" description="Helical" evidence="8">
    <location>
        <begin position="66"/>
        <end position="84"/>
    </location>
</feature>
<dbReference type="InterPro" id="IPR003810">
    <property type="entry name" value="Mntp/YtaF"/>
</dbReference>
<evidence type="ECO:0000256" key="2">
    <source>
        <dbReference type="ARBA" id="ARBA00022475"/>
    </source>
</evidence>
<evidence type="ECO:0000256" key="7">
    <source>
        <dbReference type="ARBA" id="ARBA00023211"/>
    </source>
</evidence>
<comment type="subcellular location">
    <subcellularLocation>
        <location evidence="8">Cell membrane</location>
        <topology evidence="8">Multi-pass membrane protein</topology>
    </subcellularLocation>
</comment>
<keyword evidence="7 8" id="KW-0464">Manganese</keyword>
<dbReference type="AlphaFoldDB" id="A0A8J6YMR8"/>
<dbReference type="PANTHER" id="PTHR35529:SF1">
    <property type="entry name" value="MANGANESE EFFLUX PUMP MNTP-RELATED"/>
    <property type="match status" value="1"/>
</dbReference>
<keyword evidence="1 8" id="KW-0813">Transport</keyword>
<keyword evidence="5 8" id="KW-0406">Ion transport</keyword>
<organism evidence="9 10">
    <name type="scientific">Phaeovibrio sulfidiphilus</name>
    <dbReference type="NCBI Taxonomy" id="1220600"/>
    <lineage>
        <taxon>Bacteria</taxon>
        <taxon>Pseudomonadati</taxon>
        <taxon>Pseudomonadota</taxon>
        <taxon>Alphaproteobacteria</taxon>
        <taxon>Rhodospirillales</taxon>
        <taxon>Rhodospirillaceae</taxon>
        <taxon>Phaeovibrio</taxon>
    </lineage>
</organism>
<feature type="transmembrane region" description="Helical" evidence="8">
    <location>
        <begin position="130"/>
        <end position="152"/>
    </location>
</feature>
<feature type="transmembrane region" description="Helical" evidence="8">
    <location>
        <begin position="164"/>
        <end position="183"/>
    </location>
</feature>
<gene>
    <name evidence="8" type="primary">mntP</name>
    <name evidence="9" type="ORF">IHV25_03635</name>
</gene>
<evidence type="ECO:0000256" key="3">
    <source>
        <dbReference type="ARBA" id="ARBA00022692"/>
    </source>
</evidence>
<dbReference type="Pfam" id="PF02659">
    <property type="entry name" value="Mntp"/>
    <property type="match status" value="1"/>
</dbReference>
<keyword evidence="3 8" id="KW-0812">Transmembrane</keyword>
<protein>
    <recommendedName>
        <fullName evidence="8">Putative manganese efflux pump MntP</fullName>
    </recommendedName>
</protein>
<dbReference type="RefSeq" id="WP_192533752.1">
    <property type="nucleotide sequence ID" value="NZ_JACZHT010000002.1"/>
</dbReference>
<comment type="function">
    <text evidence="8">Probably functions as a manganese efflux pump.</text>
</comment>
<evidence type="ECO:0000313" key="10">
    <source>
        <dbReference type="Proteomes" id="UP000631034"/>
    </source>
</evidence>